<evidence type="ECO:0000313" key="2">
    <source>
        <dbReference type="Proteomes" id="UP001324595"/>
    </source>
</evidence>
<feature type="non-terminal residue" evidence="1">
    <location>
        <position position="110"/>
    </location>
</feature>
<evidence type="ECO:0000313" key="1">
    <source>
        <dbReference type="EMBL" id="MEB2665812.1"/>
    </source>
</evidence>
<organism evidence="1 2">
    <name type="scientific">Bordetella parapertussis</name>
    <dbReference type="NCBI Taxonomy" id="519"/>
    <lineage>
        <taxon>Bacteria</taxon>
        <taxon>Pseudomonadati</taxon>
        <taxon>Pseudomonadota</taxon>
        <taxon>Betaproteobacteria</taxon>
        <taxon>Burkholderiales</taxon>
        <taxon>Alcaligenaceae</taxon>
        <taxon>Bordetella</taxon>
    </lineage>
</organism>
<sequence length="110" mass="11787">MVRRAAARLDRDAHLLAFHAAAIALARDTPAGSFAAWQTLCVRLRRCGFNAVCLTPPWQCPDDIQGAPADVDHADARWGGGAMDATLARLAREAAAQGLTLLLDLEPDRV</sequence>
<accession>A0ABU5XA92</accession>
<reference evidence="1 2" key="1">
    <citation type="submission" date="2023-12" db="EMBL/GenBank/DDBJ databases">
        <title>Draft Genome Sequences of Bordetella parapertussis clinical Isolates from Colombia, 2023.</title>
        <authorList>
            <person name="Montilla E.A."/>
            <person name="Rojas F."/>
            <person name="Vargas M.N."/>
            <person name="Bonilla V."/>
            <person name="Duarte C."/>
        </authorList>
    </citation>
    <scope>NUCLEOTIDE SEQUENCE [LARGE SCALE GENOMIC DNA]</scope>
    <source>
        <strain evidence="1 2">320001806</strain>
    </source>
</reference>
<dbReference type="InterPro" id="IPR017853">
    <property type="entry name" value="GH"/>
</dbReference>
<proteinExistence type="predicted"/>
<dbReference type="EMBL" id="JAXUBE010000184">
    <property type="protein sequence ID" value="MEB2665812.1"/>
    <property type="molecule type" value="Genomic_DNA"/>
</dbReference>
<keyword evidence="2" id="KW-1185">Reference proteome</keyword>
<dbReference type="Proteomes" id="UP001324595">
    <property type="component" value="Unassembled WGS sequence"/>
</dbReference>
<name>A0ABU5XA92_BORPP</name>
<comment type="caution">
    <text evidence="1">The sequence shown here is derived from an EMBL/GenBank/DDBJ whole genome shotgun (WGS) entry which is preliminary data.</text>
</comment>
<dbReference type="SUPFAM" id="SSF51445">
    <property type="entry name" value="(Trans)glycosidases"/>
    <property type="match status" value="1"/>
</dbReference>
<gene>
    <name evidence="1" type="ORF">U5T69_22225</name>
</gene>
<protein>
    <submittedName>
        <fullName evidence="1">DUF3416 domain-containing protein</fullName>
    </submittedName>
</protein>